<dbReference type="Proteomes" id="UP001626550">
    <property type="component" value="Unassembled WGS sequence"/>
</dbReference>
<dbReference type="GO" id="GO:0008270">
    <property type="term" value="F:zinc ion binding"/>
    <property type="evidence" value="ECO:0007669"/>
    <property type="project" value="UniProtKB-KW"/>
</dbReference>
<keyword evidence="9" id="KW-0175">Coiled coil</keyword>
<dbReference type="Gene3D" id="3.30.40.10">
    <property type="entry name" value="Zinc/RING finger domain, C3HC4 (zinc finger)"/>
    <property type="match status" value="1"/>
</dbReference>
<evidence type="ECO:0000313" key="11">
    <source>
        <dbReference type="EMBL" id="KAL3315286.1"/>
    </source>
</evidence>
<dbReference type="SUPFAM" id="SSF57850">
    <property type="entry name" value="RING/U-box"/>
    <property type="match status" value="3"/>
</dbReference>
<dbReference type="InterPro" id="IPR031127">
    <property type="entry name" value="E3_UB_ligase_RBR"/>
</dbReference>
<keyword evidence="6" id="KW-0863">Zinc-finger</keyword>
<accession>A0ABD2Q6U3</accession>
<dbReference type="InterPro" id="IPR017907">
    <property type="entry name" value="Znf_RING_CS"/>
</dbReference>
<evidence type="ECO:0000256" key="8">
    <source>
        <dbReference type="ARBA" id="ARBA00022833"/>
    </source>
</evidence>
<dbReference type="EC" id="2.3.2.31" evidence="2"/>
<proteinExistence type="predicted"/>
<dbReference type="InterPro" id="IPR002867">
    <property type="entry name" value="IBR_dom"/>
</dbReference>
<evidence type="ECO:0000256" key="6">
    <source>
        <dbReference type="ARBA" id="ARBA00022771"/>
    </source>
</evidence>
<dbReference type="AlphaFoldDB" id="A0ABD2Q6U3"/>
<dbReference type="SMART" id="SM00647">
    <property type="entry name" value="IBR"/>
    <property type="match status" value="1"/>
</dbReference>
<feature type="domain" description="RING-type" evidence="10">
    <location>
        <begin position="1"/>
        <end position="200"/>
    </location>
</feature>
<keyword evidence="12" id="KW-1185">Reference proteome</keyword>
<comment type="catalytic activity">
    <reaction evidence="1">
        <text>[E2 ubiquitin-conjugating enzyme]-S-ubiquitinyl-L-cysteine + [acceptor protein]-L-lysine = [E2 ubiquitin-conjugating enzyme]-L-cysteine + [acceptor protein]-N(6)-ubiquitinyl-L-lysine.</text>
        <dbReference type="EC" id="2.3.2.31"/>
    </reaction>
</comment>
<keyword evidence="5" id="KW-0677">Repeat</keyword>
<dbReference type="PROSITE" id="PS51873">
    <property type="entry name" value="TRIAD"/>
    <property type="match status" value="1"/>
</dbReference>
<dbReference type="EMBL" id="JBJKFK010000784">
    <property type="protein sequence ID" value="KAL3315286.1"/>
    <property type="molecule type" value="Genomic_DNA"/>
</dbReference>
<reference evidence="11 12" key="1">
    <citation type="submission" date="2024-11" db="EMBL/GenBank/DDBJ databases">
        <title>Adaptive evolution of stress response genes in parasites aligns with host niche diversity.</title>
        <authorList>
            <person name="Hahn C."/>
            <person name="Resl P."/>
        </authorList>
    </citation>
    <scope>NUCLEOTIDE SEQUENCE [LARGE SCALE GENOMIC DNA]</scope>
    <source>
        <strain evidence="11">EGGRZ-B1_66</strain>
        <tissue evidence="11">Body</tissue>
    </source>
</reference>
<evidence type="ECO:0000256" key="5">
    <source>
        <dbReference type="ARBA" id="ARBA00022737"/>
    </source>
</evidence>
<protein>
    <recommendedName>
        <fullName evidence="2">RBR-type E3 ubiquitin transferase</fullName>
        <ecNumber evidence="2">2.3.2.31</ecNumber>
    </recommendedName>
</protein>
<feature type="coiled-coil region" evidence="9">
    <location>
        <begin position="193"/>
        <end position="222"/>
    </location>
</feature>
<dbReference type="PROSITE" id="PS00518">
    <property type="entry name" value="ZF_RING_1"/>
    <property type="match status" value="1"/>
</dbReference>
<evidence type="ECO:0000256" key="9">
    <source>
        <dbReference type="SAM" id="Coils"/>
    </source>
</evidence>
<keyword evidence="8" id="KW-0862">Zinc</keyword>
<evidence type="ECO:0000256" key="4">
    <source>
        <dbReference type="ARBA" id="ARBA00022723"/>
    </source>
</evidence>
<dbReference type="Gene3D" id="1.20.120.1750">
    <property type="match status" value="1"/>
</dbReference>
<gene>
    <name evidence="11" type="primary">ARIH2</name>
    <name evidence="11" type="ORF">Ciccas_006088</name>
</gene>
<comment type="caution">
    <text evidence="11">The sequence shown here is derived from an EMBL/GenBank/DDBJ whole genome shotgun (WGS) entry which is preliminary data.</text>
</comment>
<sequence>MSCGHRFCLDCWRNYLKVQIEECSMESYVQCMAPDCNVRVMDDFLLQALTASPLKDRYISFSFRKIIESHPRLRFCVGRGCNLVIHATEAPKARRICCVKCGTAYCFKCGGEYHAPTDCCNHMLCCKCQHEFCWVCLDPWHLHQSHYYHCSRCPDDPQGDASRRAGDDPQGETSRRVNARESLNRYLFYFQRWENHERSLRLEEQQKQKIQERIEEKVLKKEGTWIDWQYLLNAADTLQRCRYTLKYTYPYAYYYSNRVTGYSNKRKDLFEYQQGLLEKEVEGLSWKIEHAEINDRADLLSIVEICEKHRLTLLEEFLQN</sequence>
<dbReference type="InterPro" id="IPR013083">
    <property type="entry name" value="Znf_RING/FYVE/PHD"/>
</dbReference>
<name>A0ABD2Q6U3_9PLAT</name>
<dbReference type="Pfam" id="PF01485">
    <property type="entry name" value="IBR"/>
    <property type="match status" value="1"/>
</dbReference>
<evidence type="ECO:0000259" key="10">
    <source>
        <dbReference type="PROSITE" id="PS51873"/>
    </source>
</evidence>
<evidence type="ECO:0000256" key="3">
    <source>
        <dbReference type="ARBA" id="ARBA00022679"/>
    </source>
</evidence>
<evidence type="ECO:0000256" key="2">
    <source>
        <dbReference type="ARBA" id="ARBA00012251"/>
    </source>
</evidence>
<dbReference type="InterPro" id="IPR045840">
    <property type="entry name" value="Ariadne"/>
</dbReference>
<dbReference type="Pfam" id="PF19422">
    <property type="entry name" value="Ariadne"/>
    <property type="match status" value="1"/>
</dbReference>
<dbReference type="GO" id="GO:0061630">
    <property type="term" value="F:ubiquitin protein ligase activity"/>
    <property type="evidence" value="ECO:0007669"/>
    <property type="project" value="UniProtKB-EC"/>
</dbReference>
<dbReference type="PANTHER" id="PTHR11685">
    <property type="entry name" value="RBR FAMILY RING FINGER AND IBR DOMAIN-CONTAINING"/>
    <property type="match status" value="1"/>
</dbReference>
<dbReference type="InterPro" id="IPR044066">
    <property type="entry name" value="TRIAD_supradom"/>
</dbReference>
<evidence type="ECO:0000313" key="12">
    <source>
        <dbReference type="Proteomes" id="UP001626550"/>
    </source>
</evidence>
<keyword evidence="4" id="KW-0479">Metal-binding</keyword>
<keyword evidence="7" id="KW-0833">Ubl conjugation pathway</keyword>
<organism evidence="11 12">
    <name type="scientific">Cichlidogyrus casuarinus</name>
    <dbReference type="NCBI Taxonomy" id="1844966"/>
    <lineage>
        <taxon>Eukaryota</taxon>
        <taxon>Metazoa</taxon>
        <taxon>Spiralia</taxon>
        <taxon>Lophotrochozoa</taxon>
        <taxon>Platyhelminthes</taxon>
        <taxon>Monogenea</taxon>
        <taxon>Monopisthocotylea</taxon>
        <taxon>Dactylogyridea</taxon>
        <taxon>Ancyrocephalidae</taxon>
        <taxon>Cichlidogyrus</taxon>
    </lineage>
</organism>
<evidence type="ECO:0000256" key="7">
    <source>
        <dbReference type="ARBA" id="ARBA00022786"/>
    </source>
</evidence>
<evidence type="ECO:0000256" key="1">
    <source>
        <dbReference type="ARBA" id="ARBA00001798"/>
    </source>
</evidence>
<keyword evidence="3" id="KW-0808">Transferase</keyword>